<accession>E4YGG0</accession>
<dbReference type="EMBL" id="FN654523">
    <property type="protein sequence ID" value="CBY34584.1"/>
    <property type="molecule type" value="Genomic_DNA"/>
</dbReference>
<protein>
    <submittedName>
        <fullName evidence="1">Uncharacterized protein</fullName>
    </submittedName>
</protein>
<reference evidence="1" key="1">
    <citation type="journal article" date="2010" name="Science">
        <title>Plasticity of animal genome architecture unmasked by rapid evolution of a pelagic tunicate.</title>
        <authorList>
            <person name="Denoeud F."/>
            <person name="Henriet S."/>
            <person name="Mungpakdee S."/>
            <person name="Aury J.M."/>
            <person name="Da Silva C."/>
            <person name="Brinkmann H."/>
            <person name="Mikhaleva J."/>
            <person name="Olsen L.C."/>
            <person name="Jubin C."/>
            <person name="Canestro C."/>
            <person name="Bouquet J.M."/>
            <person name="Danks G."/>
            <person name="Poulain J."/>
            <person name="Campsteijn C."/>
            <person name="Adamski M."/>
            <person name="Cross I."/>
            <person name="Yadetie F."/>
            <person name="Muffato M."/>
            <person name="Louis A."/>
            <person name="Butcher S."/>
            <person name="Tsagkogeorga G."/>
            <person name="Konrad A."/>
            <person name="Singh S."/>
            <person name="Jensen M.F."/>
            <person name="Cong E.H."/>
            <person name="Eikeseth-Otteraa H."/>
            <person name="Noel B."/>
            <person name="Anthouard V."/>
            <person name="Porcel B.M."/>
            <person name="Kachouri-Lafond R."/>
            <person name="Nishino A."/>
            <person name="Ugolini M."/>
            <person name="Chourrout P."/>
            <person name="Nishida H."/>
            <person name="Aasland R."/>
            <person name="Huzurbazar S."/>
            <person name="Westhof E."/>
            <person name="Delsuc F."/>
            <person name="Lehrach H."/>
            <person name="Reinhardt R."/>
            <person name="Weissenbach J."/>
            <person name="Roy S.W."/>
            <person name="Artiguenave F."/>
            <person name="Postlethwait J.H."/>
            <person name="Manak J.R."/>
            <person name="Thompson E.M."/>
            <person name="Jaillon O."/>
            <person name="Du Pasquier L."/>
            <person name="Boudinot P."/>
            <person name="Liberles D.A."/>
            <person name="Volff J.N."/>
            <person name="Philippe H."/>
            <person name="Lenhard B."/>
            <person name="Roest Crollius H."/>
            <person name="Wincker P."/>
            <person name="Chourrout D."/>
        </authorList>
    </citation>
    <scope>NUCLEOTIDE SEQUENCE [LARGE SCALE GENOMIC DNA]</scope>
</reference>
<dbReference type="AlphaFoldDB" id="E4YGG0"/>
<gene>
    <name evidence="1" type="ORF">GSOID_T00024611001</name>
</gene>
<dbReference type="Proteomes" id="UP000011014">
    <property type="component" value="Unassembled WGS sequence"/>
</dbReference>
<name>E4YGG0_OIKDI</name>
<evidence type="ECO:0000313" key="1">
    <source>
        <dbReference type="EMBL" id="CBY34584.1"/>
    </source>
</evidence>
<organism evidence="1">
    <name type="scientific">Oikopleura dioica</name>
    <name type="common">Tunicate</name>
    <dbReference type="NCBI Taxonomy" id="34765"/>
    <lineage>
        <taxon>Eukaryota</taxon>
        <taxon>Metazoa</taxon>
        <taxon>Chordata</taxon>
        <taxon>Tunicata</taxon>
        <taxon>Appendicularia</taxon>
        <taxon>Copelata</taxon>
        <taxon>Oikopleuridae</taxon>
        <taxon>Oikopleura</taxon>
    </lineage>
</organism>
<sequence length="499" mass="57320">MSLNIEDSWISRGTSTTGSLNAIKKDEEFTNGWKKGEIALPHEFHDLDAVHILPLIDLGRLLVVLVTRSIELSNMQYSLLLDNEGELLNIGSEWIGARVKYQKRASCFSEMLADDFEYTFYWGRNKDECEYFINAFVSKDRIYLQNYVFDTTFELEMEFDHIEVRYNQLDENNKLHVTSNPYFAFHDDVFPSYVKNQYTQKSFSRHAQNKTTIIPDNFFMSLEFFDHISTVLLQSGDEKSKDYMLLVIDKEKVDFIDREYNFGEGEFYVVSGDFSSIEKATVFEPQSVSIFGALHAVFKGQNYFFGSSATTQNIARLDGCSMTLLDQKLLYDTSNKDQIVSLADEAGVLICLITLDSYSIVERVSCQIWNGDNTEAVEAPFKISQFGRYLLTQYNKKPTAIKEGHKTIKSFDLYKKGYTYTTQDGKWMTVATLSNNLYSISAISLDSGDILIIGFQEDKTFAEINKLHDGQLTRIGTFDEMRYDNPITSFRLGSTDLFF</sequence>
<proteinExistence type="predicted"/>